<evidence type="ECO:0000256" key="11">
    <source>
        <dbReference type="ARBA" id="ARBA00023180"/>
    </source>
</evidence>
<evidence type="ECO:0000256" key="9">
    <source>
        <dbReference type="ARBA" id="ARBA00023136"/>
    </source>
</evidence>
<dbReference type="PANTHER" id="PTHR48052:SF96">
    <property type="entry name" value="PROTEIN KINASE DOMAIN-CONTAINING PROTEIN"/>
    <property type="match status" value="1"/>
</dbReference>
<keyword evidence="4" id="KW-0433">Leucine-rich repeat</keyword>
<evidence type="ECO:0000256" key="4">
    <source>
        <dbReference type="ARBA" id="ARBA00022614"/>
    </source>
</evidence>
<dbReference type="SMART" id="SM00365">
    <property type="entry name" value="LRR_SD22"/>
    <property type="match status" value="5"/>
</dbReference>
<evidence type="ECO:0000313" key="15">
    <source>
        <dbReference type="EMBL" id="KAK8524788.1"/>
    </source>
</evidence>
<evidence type="ECO:0000256" key="5">
    <source>
        <dbReference type="ARBA" id="ARBA00022692"/>
    </source>
</evidence>
<keyword evidence="5 13" id="KW-0812">Transmembrane</keyword>
<evidence type="ECO:0000256" key="8">
    <source>
        <dbReference type="ARBA" id="ARBA00022989"/>
    </source>
</evidence>
<keyword evidence="16" id="KW-1185">Reference proteome</keyword>
<evidence type="ECO:0000256" key="10">
    <source>
        <dbReference type="ARBA" id="ARBA00023170"/>
    </source>
</evidence>
<dbReference type="Gene3D" id="3.30.200.20">
    <property type="entry name" value="Phosphorylase Kinase, domain 1"/>
    <property type="match status" value="1"/>
</dbReference>
<dbReference type="Pfam" id="PF00560">
    <property type="entry name" value="LRR_1"/>
    <property type="match status" value="2"/>
</dbReference>
<dbReference type="SUPFAM" id="SSF56112">
    <property type="entry name" value="Protein kinase-like (PK-like)"/>
    <property type="match status" value="1"/>
</dbReference>
<comment type="similarity">
    <text evidence="2">Belongs to the RLP family.</text>
</comment>
<keyword evidence="3" id="KW-1003">Cell membrane</keyword>
<dbReference type="EMBL" id="JBBPBM010000041">
    <property type="protein sequence ID" value="KAK8524788.1"/>
    <property type="molecule type" value="Genomic_DNA"/>
</dbReference>
<dbReference type="PRINTS" id="PR00019">
    <property type="entry name" value="LEURICHRPT"/>
</dbReference>
<keyword evidence="8 13" id="KW-1133">Transmembrane helix</keyword>
<evidence type="ECO:0000256" key="6">
    <source>
        <dbReference type="ARBA" id="ARBA00022729"/>
    </source>
</evidence>
<accession>A0ABR2CXI1</accession>
<dbReference type="Proteomes" id="UP001472677">
    <property type="component" value="Unassembled WGS sequence"/>
</dbReference>
<keyword evidence="7" id="KW-0677">Repeat</keyword>
<protein>
    <recommendedName>
        <fullName evidence="14">Disease resistance R13L4/SHOC-2-like LRR domain-containing protein</fullName>
    </recommendedName>
</protein>
<dbReference type="InterPro" id="IPR017441">
    <property type="entry name" value="Protein_kinase_ATP_BS"/>
</dbReference>
<keyword evidence="6" id="KW-0732">Signal</keyword>
<dbReference type="Gene3D" id="3.80.10.10">
    <property type="entry name" value="Ribonuclease Inhibitor"/>
    <property type="match status" value="2"/>
</dbReference>
<dbReference type="InterPro" id="IPR055414">
    <property type="entry name" value="LRR_R13L4/SHOC2-like"/>
</dbReference>
<evidence type="ECO:0000313" key="16">
    <source>
        <dbReference type="Proteomes" id="UP001472677"/>
    </source>
</evidence>
<keyword evidence="9 13" id="KW-0472">Membrane</keyword>
<dbReference type="Pfam" id="PF23598">
    <property type="entry name" value="LRR_14"/>
    <property type="match status" value="1"/>
</dbReference>
<reference evidence="15 16" key="1">
    <citation type="journal article" date="2024" name="G3 (Bethesda)">
        <title>Genome assembly of Hibiscus sabdariffa L. provides insights into metabolisms of medicinal natural products.</title>
        <authorList>
            <person name="Kim T."/>
        </authorList>
    </citation>
    <scope>NUCLEOTIDE SEQUENCE [LARGE SCALE GENOMIC DNA]</scope>
    <source>
        <strain evidence="15">TK-2024</strain>
        <tissue evidence="15">Old leaves</tissue>
    </source>
</reference>
<comment type="caution">
    <text evidence="15">The sequence shown here is derived from an EMBL/GenBank/DDBJ whole genome shotgun (WGS) entry which is preliminary data.</text>
</comment>
<evidence type="ECO:0000256" key="12">
    <source>
        <dbReference type="PROSITE-ProRule" id="PRU10141"/>
    </source>
</evidence>
<keyword evidence="12" id="KW-0547">Nucleotide-binding</keyword>
<keyword evidence="11" id="KW-0325">Glycoprotein</keyword>
<dbReference type="PROSITE" id="PS51450">
    <property type="entry name" value="LRR"/>
    <property type="match status" value="1"/>
</dbReference>
<dbReference type="SUPFAM" id="SSF52058">
    <property type="entry name" value="L domain-like"/>
    <property type="match status" value="1"/>
</dbReference>
<proteinExistence type="inferred from homology"/>
<name>A0ABR2CXI1_9ROSI</name>
<evidence type="ECO:0000256" key="13">
    <source>
        <dbReference type="SAM" id="Phobius"/>
    </source>
</evidence>
<organism evidence="15 16">
    <name type="scientific">Hibiscus sabdariffa</name>
    <name type="common">roselle</name>
    <dbReference type="NCBI Taxonomy" id="183260"/>
    <lineage>
        <taxon>Eukaryota</taxon>
        <taxon>Viridiplantae</taxon>
        <taxon>Streptophyta</taxon>
        <taxon>Embryophyta</taxon>
        <taxon>Tracheophyta</taxon>
        <taxon>Spermatophyta</taxon>
        <taxon>Magnoliopsida</taxon>
        <taxon>eudicotyledons</taxon>
        <taxon>Gunneridae</taxon>
        <taxon>Pentapetalae</taxon>
        <taxon>rosids</taxon>
        <taxon>malvids</taxon>
        <taxon>Malvales</taxon>
        <taxon>Malvaceae</taxon>
        <taxon>Malvoideae</taxon>
        <taxon>Hibiscus</taxon>
    </lineage>
</organism>
<dbReference type="InterPro" id="IPR001611">
    <property type="entry name" value="Leu-rich_rpt"/>
</dbReference>
<dbReference type="PROSITE" id="PS00107">
    <property type="entry name" value="PROTEIN_KINASE_ATP"/>
    <property type="match status" value="1"/>
</dbReference>
<keyword evidence="12" id="KW-0067">ATP-binding</keyword>
<sequence>MTMKVVERVYFLSRSEILMASASLRQAVKTRNKLKFRWPLPLFFLLSRLQSWLPLFRHTRYRRKQKLCSIPVGGVRMAVLIHGGHCTWQGISCNKAGSITRIDRHGAVGFDKLEKLNFSCFPNLVYLNLARFVVNGSIPPHIGDLSSLEYLDLSYNSLTGELPRSLGKLTRLKELKLHDNSFQGSIPMDWGNLKSLMSLKMMSCNISGPIPYEIGNLKNLSVLSLTKNKLSGLVPSSLSNLSSLSVLYLDSNLLQGPIPHEIGKLKNLQVLSLTRNKLGGSIPSSLSNLSSLSVLYLDSNLLQGPIPHVIGNLKNLKVLSLTKNKLSCLIPSSLSTVSSLSDLYLDSNLLQGPIPREIGNLNLRVLSLSNNRINGSIPLEVFTCSSSTLDLSHNFIEGEIPHRDGNCVYVSNLDLSHNNPTGMIPDIFEAVDTVNLSYNSLQGPIPRYLIDSFGPDSFQGNKHLCGNLPGFSHCPASNKVQIAKTIIPIVVILAFLLLGCLLYFRFKAKDIPESNVTKNGDLFSILNFDGRVAFQDIIEATEDFDIRYCIGTGGYGSVYRAQLPTGKIVALKNFTVKRQKSRLSTRVSRMRQICYQRSDTRTL</sequence>
<dbReference type="PANTHER" id="PTHR48052">
    <property type="entry name" value="UNNAMED PRODUCT"/>
    <property type="match status" value="1"/>
</dbReference>
<comment type="subcellular location">
    <subcellularLocation>
        <location evidence="1">Cell membrane</location>
        <topology evidence="1">Single-pass type I membrane protein</topology>
    </subcellularLocation>
</comment>
<dbReference type="InterPro" id="IPR003591">
    <property type="entry name" value="Leu-rich_rpt_typical-subtyp"/>
</dbReference>
<evidence type="ECO:0000256" key="7">
    <source>
        <dbReference type="ARBA" id="ARBA00022737"/>
    </source>
</evidence>
<keyword evidence="10" id="KW-0675">Receptor</keyword>
<evidence type="ECO:0000256" key="3">
    <source>
        <dbReference type="ARBA" id="ARBA00022475"/>
    </source>
</evidence>
<gene>
    <name evidence="15" type="ORF">V6N12_029643</name>
</gene>
<dbReference type="SMART" id="SM00369">
    <property type="entry name" value="LRR_TYP"/>
    <property type="match status" value="7"/>
</dbReference>
<evidence type="ECO:0000256" key="1">
    <source>
        <dbReference type="ARBA" id="ARBA00004251"/>
    </source>
</evidence>
<dbReference type="InterPro" id="IPR011009">
    <property type="entry name" value="Kinase-like_dom_sf"/>
</dbReference>
<feature type="domain" description="Disease resistance R13L4/SHOC-2-like LRR" evidence="14">
    <location>
        <begin position="123"/>
        <end position="245"/>
    </location>
</feature>
<evidence type="ECO:0000256" key="2">
    <source>
        <dbReference type="ARBA" id="ARBA00009592"/>
    </source>
</evidence>
<dbReference type="InterPro" id="IPR032675">
    <property type="entry name" value="LRR_dom_sf"/>
</dbReference>
<feature type="transmembrane region" description="Helical" evidence="13">
    <location>
        <begin position="485"/>
        <end position="504"/>
    </location>
</feature>
<feature type="binding site" evidence="12">
    <location>
        <position position="572"/>
    </location>
    <ligand>
        <name>ATP</name>
        <dbReference type="ChEBI" id="CHEBI:30616"/>
    </ligand>
</feature>
<evidence type="ECO:0000259" key="14">
    <source>
        <dbReference type="Pfam" id="PF23598"/>
    </source>
</evidence>
<dbReference type="Pfam" id="PF13855">
    <property type="entry name" value="LRR_8"/>
    <property type="match status" value="1"/>
</dbReference>